<dbReference type="EMBL" id="CALNXI010001277">
    <property type="protein sequence ID" value="CAH3162983.1"/>
    <property type="molecule type" value="Genomic_DNA"/>
</dbReference>
<protein>
    <submittedName>
        <fullName evidence="2">Uncharacterized protein</fullName>
    </submittedName>
</protein>
<feature type="non-terminal residue" evidence="2">
    <location>
        <position position="1"/>
    </location>
</feature>
<evidence type="ECO:0000256" key="1">
    <source>
        <dbReference type="SAM" id="Phobius"/>
    </source>
</evidence>
<accession>A0ABN8QHR1</accession>
<proteinExistence type="predicted"/>
<feature type="transmembrane region" description="Helical" evidence="1">
    <location>
        <begin position="117"/>
        <end position="138"/>
    </location>
</feature>
<keyword evidence="1" id="KW-1133">Transmembrane helix</keyword>
<reference evidence="2 3" key="1">
    <citation type="submission" date="2022-05" db="EMBL/GenBank/DDBJ databases">
        <authorList>
            <consortium name="Genoscope - CEA"/>
            <person name="William W."/>
        </authorList>
    </citation>
    <scope>NUCLEOTIDE SEQUENCE [LARGE SCALE GENOMIC DNA]</scope>
</reference>
<keyword evidence="1" id="KW-0472">Membrane</keyword>
<gene>
    <name evidence="2" type="ORF">PEVE_00004448</name>
</gene>
<keyword evidence="3" id="KW-1185">Reference proteome</keyword>
<organism evidence="2 3">
    <name type="scientific">Porites evermanni</name>
    <dbReference type="NCBI Taxonomy" id="104178"/>
    <lineage>
        <taxon>Eukaryota</taxon>
        <taxon>Metazoa</taxon>
        <taxon>Cnidaria</taxon>
        <taxon>Anthozoa</taxon>
        <taxon>Hexacorallia</taxon>
        <taxon>Scleractinia</taxon>
        <taxon>Fungiina</taxon>
        <taxon>Poritidae</taxon>
        <taxon>Porites</taxon>
    </lineage>
</organism>
<keyword evidence="1" id="KW-0812">Transmembrane</keyword>
<sequence>ASSITCYRCGGPAPSDLCSSSNTATVNCADSSLPNVVFACQVYTVNYTRRNQVLDFKSCCEVGESCNEDPCKTYGKGSVCFNMASCQSDRCNYNYTTATMAGPPTIPSTAANTAANIIFFHVGQVAALIIFVILHLSMKKSLVISREKKFKKRVEVGGRQSFSEGRDVFAQLPSREIVCVAVYFYSAYLSGTCRRNSSPFKFCKFR</sequence>
<comment type="caution">
    <text evidence="2">The sequence shown here is derived from an EMBL/GenBank/DDBJ whole genome shotgun (WGS) entry which is preliminary data.</text>
</comment>
<evidence type="ECO:0000313" key="3">
    <source>
        <dbReference type="Proteomes" id="UP001159427"/>
    </source>
</evidence>
<dbReference type="Proteomes" id="UP001159427">
    <property type="component" value="Unassembled WGS sequence"/>
</dbReference>
<name>A0ABN8QHR1_9CNID</name>
<evidence type="ECO:0000313" key="2">
    <source>
        <dbReference type="EMBL" id="CAH3162983.1"/>
    </source>
</evidence>